<dbReference type="RefSeq" id="WP_111845597.1">
    <property type="nucleotide sequence ID" value="NZ_UEGI01000021.1"/>
</dbReference>
<evidence type="ECO:0008006" key="4">
    <source>
        <dbReference type="Google" id="ProtNLM"/>
    </source>
</evidence>
<dbReference type="AlphaFoldDB" id="A0A5C6Z1K0"/>
<reference evidence="2 3" key="1">
    <citation type="submission" date="2019-08" db="EMBL/GenBank/DDBJ databases">
        <title>Genome of Aequorivita antarctica SW49 (type strain).</title>
        <authorList>
            <person name="Bowman J.P."/>
        </authorList>
    </citation>
    <scope>NUCLEOTIDE SEQUENCE [LARGE SCALE GENOMIC DNA]</scope>
    <source>
        <strain evidence="2 3">SW49</strain>
    </source>
</reference>
<keyword evidence="3" id="KW-1185">Reference proteome</keyword>
<accession>A0A5C6Z1K0</accession>
<evidence type="ECO:0000256" key="1">
    <source>
        <dbReference type="SAM" id="SignalP"/>
    </source>
</evidence>
<keyword evidence="1" id="KW-0732">Signal</keyword>
<comment type="caution">
    <text evidence="2">The sequence shown here is derived from an EMBL/GenBank/DDBJ whole genome shotgun (WGS) entry which is preliminary data.</text>
</comment>
<proteinExistence type="predicted"/>
<organism evidence="2 3">
    <name type="scientific">Aequorivita antarctica</name>
    <dbReference type="NCBI Taxonomy" id="153266"/>
    <lineage>
        <taxon>Bacteria</taxon>
        <taxon>Pseudomonadati</taxon>
        <taxon>Bacteroidota</taxon>
        <taxon>Flavobacteriia</taxon>
        <taxon>Flavobacteriales</taxon>
        <taxon>Flavobacteriaceae</taxon>
        <taxon>Aequorivita</taxon>
    </lineage>
</organism>
<feature type="chain" id="PRO_5022996225" description="Lipoprotein" evidence="1">
    <location>
        <begin position="23"/>
        <end position="193"/>
    </location>
</feature>
<dbReference type="PROSITE" id="PS51257">
    <property type="entry name" value="PROKAR_LIPOPROTEIN"/>
    <property type="match status" value="1"/>
</dbReference>
<dbReference type="OrthoDB" id="1492923at2"/>
<name>A0A5C6Z1K0_9FLAO</name>
<dbReference type="Proteomes" id="UP000321497">
    <property type="component" value="Unassembled WGS sequence"/>
</dbReference>
<dbReference type="EMBL" id="VORT01000005">
    <property type="protein sequence ID" value="TXD73258.1"/>
    <property type="molecule type" value="Genomic_DNA"/>
</dbReference>
<protein>
    <recommendedName>
        <fullName evidence="4">Lipoprotein</fullName>
    </recommendedName>
</protein>
<sequence>MKSNLLALIVLSILLLSCTSKVDEISPVNDNEELIEMVLKDQKMRLENFENLEEIDQEHRTKVMELLADGKIITNKDKLNAALILQHTNLTYCNDNLTSLSNENYLLAYMLSKSAFENGSNEAAYYVAITFDRYSLYTKGFQKYGTQRVIDDKTEKELWAPIDTSTTDEERAKYNVPALKDLLRMYNIQKPKK</sequence>
<feature type="signal peptide" evidence="1">
    <location>
        <begin position="1"/>
        <end position="22"/>
    </location>
</feature>
<gene>
    <name evidence="2" type="ORF">ESU54_08965</name>
</gene>
<evidence type="ECO:0000313" key="3">
    <source>
        <dbReference type="Proteomes" id="UP000321497"/>
    </source>
</evidence>
<evidence type="ECO:0000313" key="2">
    <source>
        <dbReference type="EMBL" id="TXD73258.1"/>
    </source>
</evidence>